<name>A0AAX7V7G1_ASTCA</name>
<evidence type="ECO:0000313" key="20">
    <source>
        <dbReference type="Proteomes" id="UP000265100"/>
    </source>
</evidence>
<evidence type="ECO:0000256" key="6">
    <source>
        <dbReference type="ARBA" id="ARBA00022490"/>
    </source>
</evidence>
<keyword evidence="15" id="KW-0175">Coiled coil</keyword>
<keyword evidence="11" id="KW-0677">Repeat</keyword>
<proteinExistence type="inferred from homology"/>
<dbReference type="Pfam" id="PF25434">
    <property type="entry name" value="NUCB1_N"/>
    <property type="match status" value="1"/>
</dbReference>
<dbReference type="InterPro" id="IPR002048">
    <property type="entry name" value="EF_hand_dom"/>
</dbReference>
<reference evidence="19 20" key="1">
    <citation type="submission" date="2018-05" db="EMBL/GenBank/DDBJ databases">
        <authorList>
            <person name="Datahose"/>
        </authorList>
    </citation>
    <scope>NUCLEOTIDE SEQUENCE</scope>
</reference>
<protein>
    <recommendedName>
        <fullName evidence="18">EF-hand domain-containing protein</fullName>
    </recommendedName>
</protein>
<feature type="signal peptide" evidence="17">
    <location>
        <begin position="1"/>
        <end position="30"/>
    </location>
</feature>
<dbReference type="Gene3D" id="1.10.238.10">
    <property type="entry name" value="EF-hand"/>
    <property type="match status" value="1"/>
</dbReference>
<dbReference type="GO" id="GO:0016020">
    <property type="term" value="C:membrane"/>
    <property type="evidence" value="ECO:0007669"/>
    <property type="project" value="UniProtKB-SubCell"/>
</dbReference>
<keyword evidence="6" id="KW-0963">Cytoplasm</keyword>
<evidence type="ECO:0000259" key="18">
    <source>
        <dbReference type="PROSITE" id="PS50222"/>
    </source>
</evidence>
<feature type="domain" description="EF-hand" evidence="18">
    <location>
        <begin position="245"/>
        <end position="280"/>
    </location>
</feature>
<evidence type="ECO:0000256" key="14">
    <source>
        <dbReference type="ARBA" id="ARBA00023136"/>
    </source>
</evidence>
<evidence type="ECO:0000256" key="1">
    <source>
        <dbReference type="ARBA" id="ARBA00004370"/>
    </source>
</evidence>
<gene>
    <name evidence="19" type="primary">NUCB2</name>
</gene>
<evidence type="ECO:0000256" key="4">
    <source>
        <dbReference type="ARBA" id="ARBA00004613"/>
    </source>
</evidence>
<sequence length="391" mass="46893">MYALPDQMVRSKALARCGLVLLSLWLCIQSVPISVDKTKEKAKEEELGPPESADTGLHYDRYLREVIEYLEKDPHFREKLKNANMDDIKQGKLSKELNFVQHNFRTKLDELKREEMNRLRMLIKAKHDIKEGNVDHQALLKQFEHLNHKNPHTFEVDDLDRLIKSATNDLENFDKDRHDEFKQYEMMKEHERRQRLKNLNEEDRKKEEEHYEEMKKKHASHPKVNHPGSEDQLKEVWQEADGLDPEDFDPKTFFKMHDSNGDGFFDESELEALFTKELEKVYNPENEEDDMVEMEEERLRMREHVMNETLDQNPLYTEEELREFEQQLANEENDINKKSAELQKEREELERKQEELDAQKLGLKQAMEEMERVKSQSLNADVKREYEIYDK</sequence>
<dbReference type="Ensembl" id="ENSACLT00000066634.1">
    <property type="protein sequence ID" value="ENSACLP00000078493.1"/>
    <property type="gene ID" value="ENSACLG00000022976.2"/>
</dbReference>
<evidence type="ECO:0000256" key="10">
    <source>
        <dbReference type="ARBA" id="ARBA00022729"/>
    </source>
</evidence>
<feature type="compositionally biased region" description="Basic and acidic residues" evidence="16">
    <location>
        <begin position="188"/>
        <end position="215"/>
    </location>
</feature>
<dbReference type="SUPFAM" id="SSF47473">
    <property type="entry name" value="EF-hand"/>
    <property type="match status" value="2"/>
</dbReference>
<evidence type="ECO:0000256" key="11">
    <source>
        <dbReference type="ARBA" id="ARBA00022737"/>
    </source>
</evidence>
<accession>A0AAX7V7G1</accession>
<dbReference type="PANTHER" id="PTHR19237">
    <property type="entry name" value="NUCLEOBINDIN"/>
    <property type="match status" value="1"/>
</dbReference>
<evidence type="ECO:0000256" key="5">
    <source>
        <dbReference type="ARBA" id="ARBA00008063"/>
    </source>
</evidence>
<feature type="coiled-coil region" evidence="15">
    <location>
        <begin position="321"/>
        <end position="376"/>
    </location>
</feature>
<keyword evidence="9" id="KW-0344">Guanine-nucleotide releasing factor</keyword>
<dbReference type="Proteomes" id="UP000265100">
    <property type="component" value="Chromosome 7"/>
</dbReference>
<dbReference type="GO" id="GO:0005794">
    <property type="term" value="C:Golgi apparatus"/>
    <property type="evidence" value="ECO:0007669"/>
    <property type="project" value="UniProtKB-SubCell"/>
</dbReference>
<keyword evidence="14" id="KW-0472">Membrane</keyword>
<dbReference type="GO" id="GO:0005085">
    <property type="term" value="F:guanyl-nucleotide exchange factor activity"/>
    <property type="evidence" value="ECO:0007669"/>
    <property type="project" value="UniProtKB-KW"/>
</dbReference>
<keyword evidence="7" id="KW-0964">Secreted</keyword>
<evidence type="ECO:0000313" key="19">
    <source>
        <dbReference type="Ensembl" id="ENSACLP00000078493.1"/>
    </source>
</evidence>
<dbReference type="GO" id="GO:0005509">
    <property type="term" value="F:calcium ion binding"/>
    <property type="evidence" value="ECO:0007669"/>
    <property type="project" value="InterPro"/>
</dbReference>
<comment type="subcellular location">
    <subcellularLocation>
        <location evidence="2">Cytoplasm</location>
    </subcellularLocation>
    <subcellularLocation>
        <location evidence="3">Golgi apparatus</location>
    </subcellularLocation>
    <subcellularLocation>
        <location evidence="1">Membrane</location>
    </subcellularLocation>
    <subcellularLocation>
        <location evidence="4">Secreted</location>
    </subcellularLocation>
</comment>
<keyword evidence="8" id="KW-0597">Phosphoprotein</keyword>
<dbReference type="GeneTree" id="ENSGT00390000001927"/>
<evidence type="ECO:0000256" key="17">
    <source>
        <dbReference type="SAM" id="SignalP"/>
    </source>
</evidence>
<dbReference type="InterPro" id="IPR011992">
    <property type="entry name" value="EF-hand-dom_pair"/>
</dbReference>
<keyword evidence="10 17" id="KW-0732">Signal</keyword>
<keyword evidence="20" id="KW-1185">Reference proteome</keyword>
<feature type="chain" id="PRO_5044191093" description="EF-hand domain-containing protein" evidence="17">
    <location>
        <begin position="31"/>
        <end position="391"/>
    </location>
</feature>
<evidence type="ECO:0000256" key="7">
    <source>
        <dbReference type="ARBA" id="ARBA00022525"/>
    </source>
</evidence>
<evidence type="ECO:0000256" key="15">
    <source>
        <dbReference type="SAM" id="Coils"/>
    </source>
</evidence>
<reference evidence="19" key="3">
    <citation type="submission" date="2025-08" db="UniProtKB">
        <authorList>
            <consortium name="Ensembl"/>
        </authorList>
    </citation>
    <scope>IDENTIFICATION</scope>
</reference>
<keyword evidence="12" id="KW-0333">Golgi apparatus</keyword>
<evidence type="ECO:0000256" key="9">
    <source>
        <dbReference type="ARBA" id="ARBA00022658"/>
    </source>
</evidence>
<reference evidence="19" key="4">
    <citation type="submission" date="2025-09" db="UniProtKB">
        <authorList>
            <consortium name="Ensembl"/>
        </authorList>
    </citation>
    <scope>IDENTIFICATION</scope>
</reference>
<dbReference type="PANTHER" id="PTHR19237:SF23">
    <property type="entry name" value="NUCLEOBINDIN 2B"/>
    <property type="match status" value="1"/>
</dbReference>
<dbReference type="InterPro" id="IPR057576">
    <property type="entry name" value="NUCB1_N"/>
</dbReference>
<evidence type="ECO:0000256" key="12">
    <source>
        <dbReference type="ARBA" id="ARBA00023034"/>
    </source>
</evidence>
<dbReference type="GO" id="GO:0003677">
    <property type="term" value="F:DNA binding"/>
    <property type="evidence" value="ECO:0007669"/>
    <property type="project" value="UniProtKB-KW"/>
</dbReference>
<dbReference type="InterPro" id="IPR040250">
    <property type="entry name" value="Nucleobindin"/>
</dbReference>
<evidence type="ECO:0000256" key="2">
    <source>
        <dbReference type="ARBA" id="ARBA00004496"/>
    </source>
</evidence>
<dbReference type="GO" id="GO:0070062">
    <property type="term" value="C:extracellular exosome"/>
    <property type="evidence" value="ECO:0007669"/>
    <property type="project" value="TreeGrafter"/>
</dbReference>
<keyword evidence="13" id="KW-0238">DNA-binding</keyword>
<reference evidence="20" key="2">
    <citation type="submission" date="2023-03" db="EMBL/GenBank/DDBJ databases">
        <authorList>
            <consortium name="Wellcome Sanger Institute Data Sharing"/>
        </authorList>
    </citation>
    <scope>NUCLEOTIDE SEQUENCE [LARGE SCALE GENOMIC DNA]</scope>
</reference>
<evidence type="ECO:0000256" key="3">
    <source>
        <dbReference type="ARBA" id="ARBA00004555"/>
    </source>
</evidence>
<evidence type="ECO:0000256" key="13">
    <source>
        <dbReference type="ARBA" id="ARBA00023125"/>
    </source>
</evidence>
<comment type="similarity">
    <text evidence="5">Belongs to the nucleobindin family.</text>
</comment>
<dbReference type="AlphaFoldDB" id="A0AAX7V7G1"/>
<feature type="region of interest" description="Disordered" evidence="16">
    <location>
        <begin position="188"/>
        <end position="229"/>
    </location>
</feature>
<dbReference type="GO" id="GO:0005793">
    <property type="term" value="C:endoplasmic reticulum-Golgi intermediate compartment"/>
    <property type="evidence" value="ECO:0007669"/>
    <property type="project" value="TreeGrafter"/>
</dbReference>
<organism evidence="19 20">
    <name type="scientific">Astatotilapia calliptera</name>
    <name type="common">Eastern happy</name>
    <name type="synonym">Chromis callipterus</name>
    <dbReference type="NCBI Taxonomy" id="8154"/>
    <lineage>
        <taxon>Eukaryota</taxon>
        <taxon>Metazoa</taxon>
        <taxon>Chordata</taxon>
        <taxon>Craniata</taxon>
        <taxon>Vertebrata</taxon>
        <taxon>Euteleostomi</taxon>
        <taxon>Actinopterygii</taxon>
        <taxon>Neopterygii</taxon>
        <taxon>Teleostei</taxon>
        <taxon>Neoteleostei</taxon>
        <taxon>Acanthomorphata</taxon>
        <taxon>Ovalentaria</taxon>
        <taxon>Cichlomorphae</taxon>
        <taxon>Cichliformes</taxon>
        <taxon>Cichlidae</taxon>
        <taxon>African cichlids</taxon>
        <taxon>Pseudocrenilabrinae</taxon>
        <taxon>Haplochromini</taxon>
        <taxon>Astatotilapia</taxon>
    </lineage>
</organism>
<dbReference type="PROSITE" id="PS50222">
    <property type="entry name" value="EF_HAND_2"/>
    <property type="match status" value="1"/>
</dbReference>
<evidence type="ECO:0000256" key="16">
    <source>
        <dbReference type="SAM" id="MobiDB-lite"/>
    </source>
</evidence>
<evidence type="ECO:0000256" key="8">
    <source>
        <dbReference type="ARBA" id="ARBA00022553"/>
    </source>
</evidence>